<dbReference type="Proteomes" id="UP000826195">
    <property type="component" value="Unassembled WGS sequence"/>
</dbReference>
<feature type="compositionally biased region" description="Basic and acidic residues" evidence="1">
    <location>
        <begin position="14"/>
        <end position="37"/>
    </location>
</feature>
<sequence>MLRWRSKAKRFKRRDRDSSEKFDNGRDTEDRTIEHHPEIPTDQKCTSYLHWAFRIPWRRSRLKLLSRVPKWVELRSWASSLRYQAISLLNDPIRFNEPLGKLLALLLSRRHYSKRKSQSRAEGYGYITDLKPSIEERLFEHKNHACLRSSA</sequence>
<dbReference type="EMBL" id="JAHXZJ010001864">
    <property type="protein sequence ID" value="KAH0550119.1"/>
    <property type="molecule type" value="Genomic_DNA"/>
</dbReference>
<evidence type="ECO:0000313" key="3">
    <source>
        <dbReference type="Proteomes" id="UP000826195"/>
    </source>
</evidence>
<gene>
    <name evidence="2" type="ORF">KQX54_017529</name>
</gene>
<organism evidence="2 3">
    <name type="scientific">Cotesia glomerata</name>
    <name type="common">Lepidopteran parasitic wasp</name>
    <name type="synonym">Apanteles glomeratus</name>
    <dbReference type="NCBI Taxonomy" id="32391"/>
    <lineage>
        <taxon>Eukaryota</taxon>
        <taxon>Metazoa</taxon>
        <taxon>Ecdysozoa</taxon>
        <taxon>Arthropoda</taxon>
        <taxon>Hexapoda</taxon>
        <taxon>Insecta</taxon>
        <taxon>Pterygota</taxon>
        <taxon>Neoptera</taxon>
        <taxon>Endopterygota</taxon>
        <taxon>Hymenoptera</taxon>
        <taxon>Apocrita</taxon>
        <taxon>Ichneumonoidea</taxon>
        <taxon>Braconidae</taxon>
        <taxon>Microgastrinae</taxon>
        <taxon>Cotesia</taxon>
    </lineage>
</organism>
<name>A0AAV7II74_COTGL</name>
<evidence type="ECO:0000313" key="2">
    <source>
        <dbReference type="EMBL" id="KAH0550119.1"/>
    </source>
</evidence>
<reference evidence="2 3" key="1">
    <citation type="journal article" date="2021" name="J. Hered.">
        <title>A chromosome-level genome assembly of the parasitoid wasp, Cotesia glomerata (Hymenoptera: Braconidae).</title>
        <authorList>
            <person name="Pinto B.J."/>
            <person name="Weis J.J."/>
            <person name="Gamble T."/>
            <person name="Ode P.J."/>
            <person name="Paul R."/>
            <person name="Zaspel J.M."/>
        </authorList>
    </citation>
    <scope>NUCLEOTIDE SEQUENCE [LARGE SCALE GENOMIC DNA]</scope>
    <source>
        <strain evidence="2">CgM1</strain>
    </source>
</reference>
<keyword evidence="3" id="KW-1185">Reference proteome</keyword>
<dbReference type="AlphaFoldDB" id="A0AAV7II74"/>
<proteinExistence type="predicted"/>
<accession>A0AAV7II74</accession>
<feature type="region of interest" description="Disordered" evidence="1">
    <location>
        <begin position="1"/>
        <end position="37"/>
    </location>
</feature>
<feature type="compositionally biased region" description="Basic residues" evidence="1">
    <location>
        <begin position="1"/>
        <end position="13"/>
    </location>
</feature>
<protein>
    <submittedName>
        <fullName evidence="2">Uncharacterized protein</fullName>
    </submittedName>
</protein>
<evidence type="ECO:0000256" key="1">
    <source>
        <dbReference type="SAM" id="MobiDB-lite"/>
    </source>
</evidence>
<comment type="caution">
    <text evidence="2">The sequence shown here is derived from an EMBL/GenBank/DDBJ whole genome shotgun (WGS) entry which is preliminary data.</text>
</comment>